<organism evidence="2 3">
    <name type="scientific">Pseudoalteromonas ulvae</name>
    <dbReference type="NCBI Taxonomy" id="107327"/>
    <lineage>
        <taxon>Bacteria</taxon>
        <taxon>Pseudomonadati</taxon>
        <taxon>Pseudomonadota</taxon>
        <taxon>Gammaproteobacteria</taxon>
        <taxon>Alteromonadales</taxon>
        <taxon>Pseudoalteromonadaceae</taxon>
        <taxon>Pseudoalteromonas</taxon>
    </lineage>
</organism>
<dbReference type="RefSeq" id="WP_244898484.1">
    <property type="nucleotide sequence ID" value="NZ_MWPV01000004.1"/>
</dbReference>
<evidence type="ECO:0000256" key="1">
    <source>
        <dbReference type="SAM" id="SignalP"/>
    </source>
</evidence>
<keyword evidence="1" id="KW-0732">Signal</keyword>
<protein>
    <submittedName>
        <fullName evidence="2">Uncharacterized protein</fullName>
    </submittedName>
</protein>
<proteinExistence type="predicted"/>
<comment type="caution">
    <text evidence="2">The sequence shown here is derived from an EMBL/GenBank/DDBJ whole genome shotgun (WGS) entry which is preliminary data.</text>
</comment>
<sequence length="285" mass="32895">MMKNILAVMALMGAFNSLIVHATVVKVAQEQRVLYQRDDYLAKILIQALKTVQYPAEFQYIDVHPHQQRTLLMLSQGKVDIHWSMTSSAREQLAIPIRVPLFKGLIGWRVLLISEARAAQFLPINTPEQLKPLRALQGHDWPDTKILTQNGYAVMPHVNYESMFGLLVRGRGDYFPRSVIEVQSELAVRESLPLMIEPHLILKYPTAFYFFVNQDKPELALALEKGLLMMHQNGEFNRIFEQYFADFLSQLNLASRLVFELENTNLPDTTPLMRKELWFQPNEGQ</sequence>
<reference evidence="2 3" key="1">
    <citation type="submission" date="2017-02" db="EMBL/GenBank/DDBJ databases">
        <title>Pseudoalteromonas ulvae TC14 Genome.</title>
        <authorList>
            <person name="Molmeret M."/>
        </authorList>
    </citation>
    <scope>NUCLEOTIDE SEQUENCE [LARGE SCALE GENOMIC DNA]</scope>
    <source>
        <strain evidence="2">TC14</strain>
    </source>
</reference>
<dbReference type="Gene3D" id="3.40.190.10">
    <property type="entry name" value="Periplasmic binding protein-like II"/>
    <property type="match status" value="2"/>
</dbReference>
<feature type="chain" id="PRO_5012783409" evidence="1">
    <location>
        <begin position="23"/>
        <end position="285"/>
    </location>
</feature>
<keyword evidence="3" id="KW-1185">Reference proteome</keyword>
<dbReference type="Proteomes" id="UP000194841">
    <property type="component" value="Unassembled WGS sequence"/>
</dbReference>
<dbReference type="EMBL" id="MWPV01000004">
    <property type="protein sequence ID" value="OUL57150.1"/>
    <property type="molecule type" value="Genomic_DNA"/>
</dbReference>
<evidence type="ECO:0000313" key="3">
    <source>
        <dbReference type="Proteomes" id="UP000194841"/>
    </source>
</evidence>
<accession>A0A244CNE9</accession>
<dbReference type="AlphaFoldDB" id="A0A244CNE9"/>
<evidence type="ECO:0000313" key="2">
    <source>
        <dbReference type="EMBL" id="OUL57150.1"/>
    </source>
</evidence>
<dbReference type="SUPFAM" id="SSF53850">
    <property type="entry name" value="Periplasmic binding protein-like II"/>
    <property type="match status" value="1"/>
</dbReference>
<gene>
    <name evidence="2" type="ORF">B1199_13310</name>
</gene>
<feature type="signal peptide" evidence="1">
    <location>
        <begin position="1"/>
        <end position="22"/>
    </location>
</feature>
<name>A0A244CNE9_PSEDV</name>